<accession>A0A9D3VQY6</accession>
<reference evidence="1 2" key="1">
    <citation type="journal article" date="2021" name="Plant Biotechnol. J.">
        <title>Multi-omics assisted identification of the key and species-specific regulatory components of drought-tolerant mechanisms in Gossypium stocksii.</title>
        <authorList>
            <person name="Yu D."/>
            <person name="Ke L."/>
            <person name="Zhang D."/>
            <person name="Wu Y."/>
            <person name="Sun Y."/>
            <person name="Mei J."/>
            <person name="Sun J."/>
            <person name="Sun Y."/>
        </authorList>
    </citation>
    <scope>NUCLEOTIDE SEQUENCE [LARGE SCALE GENOMIC DNA]</scope>
    <source>
        <strain evidence="2">cv. E1</strain>
        <tissue evidence="1">Leaf</tissue>
    </source>
</reference>
<evidence type="ECO:0000313" key="2">
    <source>
        <dbReference type="Proteomes" id="UP000828251"/>
    </source>
</evidence>
<proteinExistence type="predicted"/>
<evidence type="ECO:0000313" key="1">
    <source>
        <dbReference type="EMBL" id="KAH1091954.1"/>
    </source>
</evidence>
<name>A0A9D3VQY6_9ROSI</name>
<dbReference type="AlphaFoldDB" id="A0A9D3VQY6"/>
<comment type="caution">
    <text evidence="1">The sequence shown here is derived from an EMBL/GenBank/DDBJ whole genome shotgun (WGS) entry which is preliminary data.</text>
</comment>
<keyword evidence="2" id="KW-1185">Reference proteome</keyword>
<dbReference type="PROSITE" id="PS51257">
    <property type="entry name" value="PROKAR_LIPOPROTEIN"/>
    <property type="match status" value="1"/>
</dbReference>
<gene>
    <name evidence="1" type="ORF">J1N35_019211</name>
</gene>
<dbReference type="Proteomes" id="UP000828251">
    <property type="component" value="Unassembled WGS sequence"/>
</dbReference>
<sequence length="122" mass="14389">MGNDKDLGEFQTPNLLIWSALLSMSCCKSMNDDDMNIHCMIVGNLKCLDKDRKGMEGKPIGYHLRIARVERFGMGKQYRERSMSPPRLRYRWKEFVKYLYDRICQGRYVLRILGQNDKETTT</sequence>
<dbReference type="EMBL" id="JAIQCV010000006">
    <property type="protein sequence ID" value="KAH1091954.1"/>
    <property type="molecule type" value="Genomic_DNA"/>
</dbReference>
<protein>
    <submittedName>
        <fullName evidence="1">Uncharacterized protein</fullName>
    </submittedName>
</protein>
<organism evidence="1 2">
    <name type="scientific">Gossypium stocksii</name>
    <dbReference type="NCBI Taxonomy" id="47602"/>
    <lineage>
        <taxon>Eukaryota</taxon>
        <taxon>Viridiplantae</taxon>
        <taxon>Streptophyta</taxon>
        <taxon>Embryophyta</taxon>
        <taxon>Tracheophyta</taxon>
        <taxon>Spermatophyta</taxon>
        <taxon>Magnoliopsida</taxon>
        <taxon>eudicotyledons</taxon>
        <taxon>Gunneridae</taxon>
        <taxon>Pentapetalae</taxon>
        <taxon>rosids</taxon>
        <taxon>malvids</taxon>
        <taxon>Malvales</taxon>
        <taxon>Malvaceae</taxon>
        <taxon>Malvoideae</taxon>
        <taxon>Gossypium</taxon>
    </lineage>
</organism>